<dbReference type="SUPFAM" id="SSF55785">
    <property type="entry name" value="PYP-like sensor domain (PAS domain)"/>
    <property type="match status" value="1"/>
</dbReference>
<dbReference type="SMART" id="SM00052">
    <property type="entry name" value="EAL"/>
    <property type="match status" value="1"/>
</dbReference>
<dbReference type="InterPro" id="IPR043128">
    <property type="entry name" value="Rev_trsase/Diguanyl_cyclase"/>
</dbReference>
<dbReference type="CDD" id="cd01948">
    <property type="entry name" value="EAL"/>
    <property type="match status" value="1"/>
</dbReference>
<feature type="transmembrane region" description="Helical" evidence="1">
    <location>
        <begin position="95"/>
        <end position="113"/>
    </location>
</feature>
<feature type="domain" description="EAL" evidence="3">
    <location>
        <begin position="462"/>
        <end position="715"/>
    </location>
</feature>
<dbReference type="RefSeq" id="WP_009836825.1">
    <property type="nucleotide sequence ID" value="NZ_AAOH01000001.1"/>
</dbReference>
<dbReference type="EMBL" id="AAOH01000001">
    <property type="protein sequence ID" value="EAR30527.1"/>
    <property type="molecule type" value="Genomic_DNA"/>
</dbReference>
<dbReference type="InterPro" id="IPR000014">
    <property type="entry name" value="PAS"/>
</dbReference>
<dbReference type="PANTHER" id="PTHR44757:SF2">
    <property type="entry name" value="BIOFILM ARCHITECTURE MAINTENANCE PROTEIN MBAA"/>
    <property type="match status" value="1"/>
</dbReference>
<dbReference type="InterPro" id="IPR052155">
    <property type="entry name" value="Biofilm_reg_signaling"/>
</dbReference>
<dbReference type="SUPFAM" id="SSF141868">
    <property type="entry name" value="EAL domain-like"/>
    <property type="match status" value="1"/>
</dbReference>
<reference evidence="5 6" key="1">
    <citation type="submission" date="2006-02" db="EMBL/GenBank/DDBJ databases">
        <authorList>
            <person name="Moran M.A."/>
            <person name="Kjelleberg S."/>
            <person name="Egan S."/>
            <person name="Saunders N."/>
            <person name="Thomas T."/>
            <person name="Ferriera S."/>
            <person name="Johnson J."/>
            <person name="Kravitz S."/>
            <person name="Halpern A."/>
            <person name="Remington K."/>
            <person name="Beeson K."/>
            <person name="Tran B."/>
            <person name="Rogers Y.-H."/>
            <person name="Friedman R."/>
            <person name="Venter J.C."/>
        </authorList>
    </citation>
    <scope>NUCLEOTIDE SEQUENCE [LARGE SCALE GENOMIC DNA]</scope>
    <source>
        <strain evidence="5 6">D2</strain>
    </source>
</reference>
<keyword evidence="1" id="KW-0472">Membrane</keyword>
<comment type="caution">
    <text evidence="5">The sequence shown here is derived from an EMBL/GenBank/DDBJ whole genome shotgun (WGS) entry which is preliminary data.</text>
</comment>
<dbReference type="Pfam" id="PF00990">
    <property type="entry name" value="GGDEF"/>
    <property type="match status" value="1"/>
</dbReference>
<gene>
    <name evidence="5" type="ORF">PTD2_03121</name>
</gene>
<dbReference type="InterPro" id="IPR035965">
    <property type="entry name" value="PAS-like_dom_sf"/>
</dbReference>
<dbReference type="InterPro" id="IPR001633">
    <property type="entry name" value="EAL_dom"/>
</dbReference>
<keyword evidence="6" id="KW-1185">Reference proteome</keyword>
<evidence type="ECO:0000259" key="4">
    <source>
        <dbReference type="PROSITE" id="PS50887"/>
    </source>
</evidence>
<dbReference type="OrthoDB" id="6341453at2"/>
<organism evidence="5 6">
    <name type="scientific">Pseudoalteromonas tunicata D2</name>
    <dbReference type="NCBI Taxonomy" id="87626"/>
    <lineage>
        <taxon>Bacteria</taxon>
        <taxon>Pseudomonadati</taxon>
        <taxon>Pseudomonadota</taxon>
        <taxon>Gammaproteobacteria</taxon>
        <taxon>Alteromonadales</taxon>
        <taxon>Pseudoalteromonadaceae</taxon>
        <taxon>Pseudoalteromonas</taxon>
    </lineage>
</organism>
<keyword evidence="1" id="KW-1133">Transmembrane helix</keyword>
<keyword evidence="1" id="KW-0812">Transmembrane</keyword>
<dbReference type="PROSITE" id="PS50883">
    <property type="entry name" value="EAL"/>
    <property type="match status" value="1"/>
</dbReference>
<dbReference type="SUPFAM" id="SSF55073">
    <property type="entry name" value="Nucleotide cyclase"/>
    <property type="match status" value="1"/>
</dbReference>
<accession>A4C4P5</accession>
<dbReference type="AlphaFoldDB" id="A4C4P5"/>
<evidence type="ECO:0000259" key="2">
    <source>
        <dbReference type="PROSITE" id="PS50112"/>
    </source>
</evidence>
<proteinExistence type="predicted"/>
<dbReference type="HOGENOM" id="CLU_000445_70_20_6"/>
<dbReference type="Gene3D" id="3.30.70.270">
    <property type="match status" value="1"/>
</dbReference>
<dbReference type="CDD" id="cd00130">
    <property type="entry name" value="PAS"/>
    <property type="match status" value="1"/>
</dbReference>
<evidence type="ECO:0000313" key="5">
    <source>
        <dbReference type="EMBL" id="EAR30527.1"/>
    </source>
</evidence>
<evidence type="ECO:0000313" key="6">
    <source>
        <dbReference type="Proteomes" id="UP000006201"/>
    </source>
</evidence>
<protein>
    <submittedName>
        <fullName evidence="5">EAL domain protein</fullName>
    </submittedName>
</protein>
<name>A4C4P5_9GAMM</name>
<dbReference type="NCBIfam" id="TIGR00254">
    <property type="entry name" value="GGDEF"/>
    <property type="match status" value="1"/>
</dbReference>
<dbReference type="Gene3D" id="3.20.20.450">
    <property type="entry name" value="EAL domain"/>
    <property type="match status" value="1"/>
</dbReference>
<dbReference type="SMART" id="SM00267">
    <property type="entry name" value="GGDEF"/>
    <property type="match status" value="1"/>
</dbReference>
<sequence>MLFVSSDYKIIASTKLRYEGKTLGEYNLELLDRLQLQTQKPYTIEFYQQKNDALLDIFVPIDEFELHSQNQYWLILTINIKDELFLASNIFWRNILLYLLSMTFTALCLFYLIKIKLTHRLSYLEQALQCYLDGDHKMRLPEYQHHEFNRLETLINDTFNLIENEIEHTQTEQKYSHLIIESSNDGIISINQQGQIINTNQRAATIFGYKKIEELVGSNIMILIPAHFQKMHNESLYHANNKKAHQGILNKIREVEGRKKDGSCVPIELTITESSNNDEKFYVAFIKDVTEAVAYKNSIEKLAFIDQLTGLLNVNGLKRKIASVSLPCTMNLIDFDSLKLLNDSFGVQFGDKIIQSFAKNLATLSCENLLIIRIKAGRFILLTQSDKLSTQIELNSLLNKEVLIDKIAVRISFCCCQSELNHSDEINEKIQQSEVALRDAKQHGRGSFIDVNLAWVEMVKQRAQLCQQLEHAIEQHELFFYFQPKYNALTHQPASAEALIRWKLNNEFIPPSTFIPLAEQSHLMPEIDRFVIEKSCETIRFWLNQGLTVLPISINLSSRYLFDDKTISYIFEKVGEYDVPAHLLEIEVTEYGLIEDFESTALNMRKLQKAGIKVAIDDYGTGHSNLQTILILPIEHLKIDQSFIRLGMTDKKGQLVLENILQLAKSLEVEITAEGVETAEQLAFLAKAGCHYIQGYYFSKPLSQLDFEQLLAQLPQVGV</sequence>
<dbReference type="NCBIfam" id="TIGR00229">
    <property type="entry name" value="sensory_box"/>
    <property type="match status" value="1"/>
</dbReference>
<dbReference type="InterPro" id="IPR000160">
    <property type="entry name" value="GGDEF_dom"/>
</dbReference>
<evidence type="ECO:0000256" key="1">
    <source>
        <dbReference type="SAM" id="Phobius"/>
    </source>
</evidence>
<dbReference type="Pfam" id="PF00563">
    <property type="entry name" value="EAL"/>
    <property type="match status" value="1"/>
</dbReference>
<evidence type="ECO:0000259" key="3">
    <source>
        <dbReference type="PROSITE" id="PS50883"/>
    </source>
</evidence>
<dbReference type="PROSITE" id="PS50887">
    <property type="entry name" value="GGDEF"/>
    <property type="match status" value="1"/>
</dbReference>
<dbReference type="Proteomes" id="UP000006201">
    <property type="component" value="Unassembled WGS sequence"/>
</dbReference>
<dbReference type="STRING" id="87626.PTD2_03121"/>
<dbReference type="SMART" id="SM00091">
    <property type="entry name" value="PAS"/>
    <property type="match status" value="1"/>
</dbReference>
<dbReference type="InterPro" id="IPR035919">
    <property type="entry name" value="EAL_sf"/>
</dbReference>
<feature type="domain" description="GGDEF" evidence="4">
    <location>
        <begin position="326"/>
        <end position="453"/>
    </location>
</feature>
<dbReference type="Pfam" id="PF00989">
    <property type="entry name" value="PAS"/>
    <property type="match status" value="1"/>
</dbReference>
<dbReference type="eggNOG" id="COG5001">
    <property type="taxonomic scope" value="Bacteria"/>
</dbReference>
<dbReference type="Gene3D" id="3.30.450.20">
    <property type="entry name" value="PAS domain"/>
    <property type="match status" value="1"/>
</dbReference>
<feature type="domain" description="PAS" evidence="2">
    <location>
        <begin position="172"/>
        <end position="213"/>
    </location>
</feature>
<dbReference type="PANTHER" id="PTHR44757">
    <property type="entry name" value="DIGUANYLATE CYCLASE DGCP"/>
    <property type="match status" value="1"/>
</dbReference>
<dbReference type="InterPro" id="IPR013767">
    <property type="entry name" value="PAS_fold"/>
</dbReference>
<dbReference type="PROSITE" id="PS50112">
    <property type="entry name" value="PAS"/>
    <property type="match status" value="1"/>
</dbReference>
<dbReference type="GO" id="GO:0006355">
    <property type="term" value="P:regulation of DNA-templated transcription"/>
    <property type="evidence" value="ECO:0007669"/>
    <property type="project" value="InterPro"/>
</dbReference>
<dbReference type="InterPro" id="IPR029787">
    <property type="entry name" value="Nucleotide_cyclase"/>
</dbReference>